<dbReference type="GO" id="GO:0031902">
    <property type="term" value="C:late endosome membrane"/>
    <property type="evidence" value="ECO:0007669"/>
    <property type="project" value="TreeGrafter"/>
</dbReference>
<dbReference type="GO" id="GO:0099503">
    <property type="term" value="C:secretory vesicle"/>
    <property type="evidence" value="ECO:0007669"/>
    <property type="project" value="TreeGrafter"/>
</dbReference>
<feature type="domain" description="C2" evidence="9">
    <location>
        <begin position="977"/>
        <end position="1102"/>
    </location>
</feature>
<dbReference type="Gene3D" id="2.60.40.150">
    <property type="entry name" value="C2 domain"/>
    <property type="match status" value="2"/>
</dbReference>
<dbReference type="CDD" id="cd04009">
    <property type="entry name" value="C2B_Munc13-like"/>
    <property type="match status" value="1"/>
</dbReference>
<dbReference type="InterPro" id="IPR000008">
    <property type="entry name" value="C2_dom"/>
</dbReference>
<evidence type="ECO:0000256" key="8">
    <source>
        <dbReference type="SAM" id="MobiDB-lite"/>
    </source>
</evidence>
<dbReference type="InterPro" id="IPR035892">
    <property type="entry name" value="C2_domain_sf"/>
</dbReference>
<evidence type="ECO:0000259" key="9">
    <source>
        <dbReference type="PROSITE" id="PS50004"/>
    </source>
</evidence>
<evidence type="ECO:0000256" key="6">
    <source>
        <dbReference type="ARBA" id="ARBA00022490"/>
    </source>
</evidence>
<dbReference type="SMART" id="SM00239">
    <property type="entry name" value="C2"/>
    <property type="match status" value="2"/>
</dbReference>
<proteinExistence type="inferred from homology"/>
<evidence type="ECO:0008006" key="14">
    <source>
        <dbReference type="Google" id="ProtNLM"/>
    </source>
</evidence>
<keyword evidence="5" id="KW-0268">Exocytosis</keyword>
<comment type="subcellular location">
    <subcellularLocation>
        <location evidence="2">Cytoplasm</location>
    </subcellularLocation>
    <subcellularLocation>
        <location evidence="3">Late endosome</location>
    </subcellularLocation>
    <subcellularLocation>
        <location evidence="1">Recycling endosome</location>
    </subcellularLocation>
</comment>
<feature type="domain" description="C2" evidence="9">
    <location>
        <begin position="129"/>
        <end position="294"/>
    </location>
</feature>
<dbReference type="PROSITE" id="PS51259">
    <property type="entry name" value="MHD2"/>
    <property type="match status" value="1"/>
</dbReference>
<dbReference type="PROSITE" id="PS51258">
    <property type="entry name" value="MHD1"/>
    <property type="match status" value="1"/>
</dbReference>
<feature type="domain" description="MHD2" evidence="11">
    <location>
        <begin position="854"/>
        <end position="962"/>
    </location>
</feature>
<dbReference type="EMBL" id="BEZZ01000158">
    <property type="protein sequence ID" value="GCC27268.1"/>
    <property type="molecule type" value="Genomic_DNA"/>
</dbReference>
<feature type="region of interest" description="Disordered" evidence="8">
    <location>
        <begin position="1"/>
        <end position="21"/>
    </location>
</feature>
<comment type="similarity">
    <text evidence="4">Belongs to the unc-13 family.</text>
</comment>
<protein>
    <recommendedName>
        <fullName evidence="14">BAI1-associated protein 3</fullName>
    </recommendedName>
</protein>
<dbReference type="OrthoDB" id="7976202at2759"/>
<dbReference type="PROSITE" id="PS50004">
    <property type="entry name" value="C2"/>
    <property type="match status" value="2"/>
</dbReference>
<dbReference type="OMA" id="WLAEAMN"/>
<keyword evidence="6" id="KW-0963">Cytoplasm</keyword>
<dbReference type="InterPro" id="IPR014770">
    <property type="entry name" value="Munc13_1"/>
</dbReference>
<dbReference type="Proteomes" id="UP000287033">
    <property type="component" value="Unassembled WGS sequence"/>
</dbReference>
<sequence>MHQLQSCQSVRRTTAQPVTPVKKAYSTADELRTVEEGDGDFFEKLIAIQQKQENMQHHDYTQHLGDLSESLPPQATGHKDKLEIPHGELLLLCENVLYTVIHRTGVPSTTHITDQDEMLRYLRKVFRLDENEFEAVMHRVKEAKVPSWTLKVIVVEARNLLAKDANGFSDPYCMLGITMGQTTRETEEKKERKFSFRKKKDRMEKKSSLREVLPAKYIQATDVKSSTLNPVWNESYMFDLDDLHSDQLHLDIWDHDDEVSVVEACKNLNQISGLKGMGRYFKQIVKSARTNGAMGSQEENDDFLGCLDIPISDIPVGGINDWFKLEPRKSSSRVQGDCHLILTLIMSQRDTELCKRMCGMRIHELLLRQLLEIEHSDFQDDQNSWSGKLSKHAVTILAHHAMQFDLSFLQKAAVEWQAYSKHHQLHFMDSAFLLQLLEELDQMFHPGVLTKDQEEFLSDSFVLFIDYNWELLQRMKQVFPFNCPTALRQLELMLRCLSKIYSMEAFNVVCPLHNQLHVEIVAIVKKFIFDWYKKMCDTFKPNLKSGLTKQMRLVQLVDAVCTELHKDRENYNQIFVSVLKIDYFSITYQQLEKLVADDILTLMEELGTTMEQERSRMTQEMGETLFELYLSLKELKRFKEYLQLKDSQLLALTNFHDWFQMSINKWLQIVYEKSCERITRAVSVDQFEPVDTLSKHSSSAVDVVTCFTQIKSFWLQLAWPDPMGAFVFVTKITDDICNAAVMYSEKVRQKADSQKKITQQLCIALNNIQHVHSYTWNLPKELDWQGVEASMEQLCGLEGKQQVQRALGTQLQSIDAGMQRQSNYMINQLVEKMVTDLRKYIQHISLSPDSIQPDEAVCPLMKFLDDNLIILSEWLVMENLRKILSALWTLLLDLITEALAINTGMSTEFYERFHFTLEALVVFFHAEGQGLPLDSLQNDKYKALKEELRLNKCSTQELVEYSYQAKIRQQKSTDPGLYGMLCIKCHYDAAESKLCIEVLHATNLIALDANGLSDPFVIIKLAPLHFFPGSKSQQTQVKNKTLHPIFDELFIFTVTQEQCSNNTACVHFTVMDHDWLSTNDFAGEAVLQLQEVPGFNKPAIAGGIKNVSPVFLKLTHPEPSVMKPIMKMLEGRAADREAQDFVKMMKELEVSPD</sequence>
<accession>A0A401SA36</accession>
<gene>
    <name evidence="12" type="ORF">chiPu_0005692</name>
</gene>
<dbReference type="GO" id="GO:1905413">
    <property type="term" value="P:regulation of dense core granule exocytosis"/>
    <property type="evidence" value="ECO:0007669"/>
    <property type="project" value="TreeGrafter"/>
</dbReference>
<reference evidence="12 13" key="1">
    <citation type="journal article" date="2018" name="Nat. Ecol. Evol.">
        <title>Shark genomes provide insights into elasmobranch evolution and the origin of vertebrates.</title>
        <authorList>
            <person name="Hara Y"/>
            <person name="Yamaguchi K"/>
            <person name="Onimaru K"/>
            <person name="Kadota M"/>
            <person name="Koyanagi M"/>
            <person name="Keeley SD"/>
            <person name="Tatsumi K"/>
            <person name="Tanaka K"/>
            <person name="Motone F"/>
            <person name="Kageyama Y"/>
            <person name="Nozu R"/>
            <person name="Adachi N"/>
            <person name="Nishimura O"/>
            <person name="Nakagawa R"/>
            <person name="Tanegashima C"/>
            <person name="Kiyatake I"/>
            <person name="Matsumoto R"/>
            <person name="Murakumo K"/>
            <person name="Nishida K"/>
            <person name="Terakita A"/>
            <person name="Kuratani S"/>
            <person name="Sato K"/>
            <person name="Hyodo S Kuraku.S."/>
        </authorList>
    </citation>
    <scope>NUCLEOTIDE SEQUENCE [LARGE SCALE GENOMIC DNA]</scope>
</reference>
<dbReference type="GO" id="GO:0055038">
    <property type="term" value="C:recycling endosome membrane"/>
    <property type="evidence" value="ECO:0007669"/>
    <property type="project" value="TreeGrafter"/>
</dbReference>
<dbReference type="Pfam" id="PF06292">
    <property type="entry name" value="MUN"/>
    <property type="match status" value="1"/>
</dbReference>
<dbReference type="GO" id="GO:0005886">
    <property type="term" value="C:plasma membrane"/>
    <property type="evidence" value="ECO:0007669"/>
    <property type="project" value="TreeGrafter"/>
</dbReference>
<evidence type="ECO:0000256" key="7">
    <source>
        <dbReference type="ARBA" id="ARBA00022753"/>
    </source>
</evidence>
<evidence type="ECO:0000259" key="10">
    <source>
        <dbReference type="PROSITE" id="PS51258"/>
    </source>
</evidence>
<keyword evidence="7" id="KW-0967">Endosome</keyword>
<comment type="caution">
    <text evidence="12">The sequence shown here is derived from an EMBL/GenBank/DDBJ whole genome shotgun (WGS) entry which is preliminary data.</text>
</comment>
<dbReference type="GO" id="GO:0006887">
    <property type="term" value="P:exocytosis"/>
    <property type="evidence" value="ECO:0007669"/>
    <property type="project" value="UniProtKB-KW"/>
</dbReference>
<organism evidence="12 13">
    <name type="scientific">Chiloscyllium punctatum</name>
    <name type="common">Brownbanded bambooshark</name>
    <name type="synonym">Hemiscyllium punctatum</name>
    <dbReference type="NCBI Taxonomy" id="137246"/>
    <lineage>
        <taxon>Eukaryota</taxon>
        <taxon>Metazoa</taxon>
        <taxon>Chordata</taxon>
        <taxon>Craniata</taxon>
        <taxon>Vertebrata</taxon>
        <taxon>Chondrichthyes</taxon>
        <taxon>Elasmobranchii</taxon>
        <taxon>Galeomorphii</taxon>
        <taxon>Galeoidea</taxon>
        <taxon>Orectolobiformes</taxon>
        <taxon>Hemiscylliidae</taxon>
        <taxon>Chiloscyllium</taxon>
    </lineage>
</organism>
<dbReference type="GO" id="GO:0000149">
    <property type="term" value="F:SNARE binding"/>
    <property type="evidence" value="ECO:0007669"/>
    <property type="project" value="TreeGrafter"/>
</dbReference>
<dbReference type="Gene3D" id="1.20.58.1100">
    <property type="match status" value="1"/>
</dbReference>
<dbReference type="CDD" id="cd08676">
    <property type="entry name" value="C2A_Munc13-like"/>
    <property type="match status" value="1"/>
</dbReference>
<evidence type="ECO:0000259" key="11">
    <source>
        <dbReference type="PROSITE" id="PS51259"/>
    </source>
</evidence>
<dbReference type="InterPro" id="IPR010439">
    <property type="entry name" value="MUN_dom"/>
</dbReference>
<evidence type="ECO:0000256" key="1">
    <source>
        <dbReference type="ARBA" id="ARBA00004172"/>
    </source>
</evidence>
<evidence type="ECO:0000256" key="5">
    <source>
        <dbReference type="ARBA" id="ARBA00022483"/>
    </source>
</evidence>
<feature type="domain" description="MHD1" evidence="10">
    <location>
        <begin position="626"/>
        <end position="747"/>
    </location>
</feature>
<evidence type="ECO:0000256" key="4">
    <source>
        <dbReference type="ARBA" id="ARBA00005823"/>
    </source>
</evidence>
<dbReference type="InterPro" id="IPR052095">
    <property type="entry name" value="UNC-13_domain"/>
</dbReference>
<dbReference type="GO" id="GO:0032588">
    <property type="term" value="C:trans-Golgi network membrane"/>
    <property type="evidence" value="ECO:0007669"/>
    <property type="project" value="TreeGrafter"/>
</dbReference>
<dbReference type="AlphaFoldDB" id="A0A401SA36"/>
<evidence type="ECO:0000256" key="3">
    <source>
        <dbReference type="ARBA" id="ARBA00004603"/>
    </source>
</evidence>
<dbReference type="PANTHER" id="PTHR45999:SF1">
    <property type="entry name" value="BAI1-ASSOCIATED PROTEIN 3"/>
    <property type="match status" value="1"/>
</dbReference>
<dbReference type="Pfam" id="PF00168">
    <property type="entry name" value="C2"/>
    <property type="match status" value="3"/>
</dbReference>
<dbReference type="GO" id="GO:0001956">
    <property type="term" value="P:positive regulation of neurotransmitter secretion"/>
    <property type="evidence" value="ECO:0007669"/>
    <property type="project" value="TreeGrafter"/>
</dbReference>
<evidence type="ECO:0000256" key="2">
    <source>
        <dbReference type="ARBA" id="ARBA00004496"/>
    </source>
</evidence>
<keyword evidence="13" id="KW-1185">Reference proteome</keyword>
<dbReference type="InterPro" id="IPR014772">
    <property type="entry name" value="Munc13_dom-2"/>
</dbReference>
<name>A0A401SA36_CHIPU</name>
<dbReference type="Gene3D" id="1.10.357.50">
    <property type="match status" value="1"/>
</dbReference>
<evidence type="ECO:0000313" key="12">
    <source>
        <dbReference type="EMBL" id="GCC27268.1"/>
    </source>
</evidence>
<dbReference type="STRING" id="137246.A0A401SA36"/>
<dbReference type="GO" id="GO:0098793">
    <property type="term" value="C:presynapse"/>
    <property type="evidence" value="ECO:0007669"/>
    <property type="project" value="GOC"/>
</dbReference>
<feature type="compositionally biased region" description="Polar residues" evidence="8">
    <location>
        <begin position="1"/>
        <end position="17"/>
    </location>
</feature>
<dbReference type="PANTHER" id="PTHR45999">
    <property type="entry name" value="UNC-13-4A, ISOFORM B"/>
    <property type="match status" value="1"/>
</dbReference>
<dbReference type="SUPFAM" id="SSF49562">
    <property type="entry name" value="C2 domain (Calcium/lipid-binding domain, CaLB)"/>
    <property type="match status" value="2"/>
</dbReference>
<evidence type="ECO:0000313" key="13">
    <source>
        <dbReference type="Proteomes" id="UP000287033"/>
    </source>
</evidence>